<sequence length="209" mass="24112">MKPEHQDLVLQACGASSLCVGAKIQTLWSGYGEIVRLQLQGSDWPSVVLKHVKFPEEAEHPGGWNTDRSHTRKVRSYQVETHWYQNFSTNQSCRTPACLAARSYGDEMLIVLEDLDVAGYDQRRTSGLWPVGTYWHLETRPDELEAMGHPELKAAARDIDKILNECRFKTIVPETPNFHRFLLGWQPGHWKINRYSKQLTKEVLRKLKL</sequence>
<reference evidence="1" key="1">
    <citation type="submission" date="2022-05" db="EMBL/GenBank/DDBJ databases">
        <title>Chromosome-level genome of Chaenocephalus aceratus.</title>
        <authorList>
            <person name="Park H."/>
        </authorList>
    </citation>
    <scope>NUCLEOTIDE SEQUENCE</scope>
    <source>
        <strain evidence="1">KU_202001</strain>
    </source>
</reference>
<name>A0ACB9WER1_CHAAC</name>
<evidence type="ECO:0000313" key="1">
    <source>
        <dbReference type="EMBL" id="KAI4811870.1"/>
    </source>
</evidence>
<keyword evidence="2" id="KW-1185">Reference proteome</keyword>
<accession>A0ACB9WER1</accession>
<proteinExistence type="predicted"/>
<comment type="caution">
    <text evidence="1">The sequence shown here is derived from an EMBL/GenBank/DDBJ whole genome shotgun (WGS) entry which is preliminary data.</text>
</comment>
<protein>
    <submittedName>
        <fullName evidence="1">Uncharacterized protein</fullName>
    </submittedName>
</protein>
<evidence type="ECO:0000313" key="2">
    <source>
        <dbReference type="Proteomes" id="UP001057452"/>
    </source>
</evidence>
<organism evidence="1 2">
    <name type="scientific">Chaenocephalus aceratus</name>
    <name type="common">Blackfin icefish</name>
    <name type="synonym">Chaenichthys aceratus</name>
    <dbReference type="NCBI Taxonomy" id="36190"/>
    <lineage>
        <taxon>Eukaryota</taxon>
        <taxon>Metazoa</taxon>
        <taxon>Chordata</taxon>
        <taxon>Craniata</taxon>
        <taxon>Vertebrata</taxon>
        <taxon>Euteleostomi</taxon>
        <taxon>Actinopterygii</taxon>
        <taxon>Neopterygii</taxon>
        <taxon>Teleostei</taxon>
        <taxon>Neoteleostei</taxon>
        <taxon>Acanthomorphata</taxon>
        <taxon>Eupercaria</taxon>
        <taxon>Perciformes</taxon>
        <taxon>Notothenioidei</taxon>
        <taxon>Channichthyidae</taxon>
        <taxon>Chaenocephalus</taxon>
    </lineage>
</organism>
<dbReference type="Proteomes" id="UP001057452">
    <property type="component" value="Chromosome 16"/>
</dbReference>
<dbReference type="EMBL" id="CM043800">
    <property type="protein sequence ID" value="KAI4811870.1"/>
    <property type="molecule type" value="Genomic_DNA"/>
</dbReference>
<gene>
    <name evidence="1" type="ORF">KUCAC02_014742</name>
</gene>